<dbReference type="Gene3D" id="3.30.1330.60">
    <property type="entry name" value="OmpA-like domain"/>
    <property type="match status" value="1"/>
</dbReference>
<accession>A0A160PDV2</accession>
<keyword evidence="3" id="KW-0998">Cell outer membrane</keyword>
<evidence type="ECO:0000256" key="1">
    <source>
        <dbReference type="ARBA" id="ARBA00004442"/>
    </source>
</evidence>
<dbReference type="GO" id="GO:0009279">
    <property type="term" value="C:cell outer membrane"/>
    <property type="evidence" value="ECO:0007669"/>
    <property type="project" value="UniProtKB-SubCell"/>
</dbReference>
<evidence type="ECO:0000256" key="2">
    <source>
        <dbReference type="ARBA" id="ARBA00023136"/>
    </source>
</evidence>
<comment type="subcellular location">
    <subcellularLocation>
        <location evidence="1">Cell outer membrane</location>
    </subcellularLocation>
</comment>
<dbReference type="CDD" id="cd07185">
    <property type="entry name" value="OmpA_C-like"/>
    <property type="match status" value="1"/>
</dbReference>
<organism evidence="7 8">
    <name type="scientific">Methylorubrum populi</name>
    <dbReference type="NCBI Taxonomy" id="223967"/>
    <lineage>
        <taxon>Bacteria</taxon>
        <taxon>Pseudomonadati</taxon>
        <taxon>Pseudomonadota</taxon>
        <taxon>Alphaproteobacteria</taxon>
        <taxon>Hyphomicrobiales</taxon>
        <taxon>Methylobacteriaceae</taxon>
        <taxon>Methylorubrum</taxon>
    </lineage>
</organism>
<dbReference type="EMBL" id="AP014809">
    <property type="protein sequence ID" value="BAU89430.1"/>
    <property type="molecule type" value="Genomic_DNA"/>
</dbReference>
<reference evidence="7 8" key="1">
    <citation type="journal article" date="2016" name="Genome Announc.">
        <title>Complete Genome Sequence of Methylobacterium populi P-1M, Isolated from Pink-Pigmented Household Biofilm.</title>
        <authorList>
            <person name="Morohoshi T."/>
            <person name="Ikeda T."/>
        </authorList>
    </citation>
    <scope>NUCLEOTIDE SEQUENCE [LARGE SCALE GENOMIC DNA]</scope>
    <source>
        <strain evidence="7 8">P-1M</strain>
    </source>
</reference>
<evidence type="ECO:0000256" key="5">
    <source>
        <dbReference type="SAM" id="MobiDB-lite"/>
    </source>
</evidence>
<dbReference type="Pfam" id="PF00691">
    <property type="entry name" value="OmpA"/>
    <property type="match status" value="1"/>
</dbReference>
<dbReference type="SUPFAM" id="SSF103088">
    <property type="entry name" value="OmpA-like"/>
    <property type="match status" value="1"/>
</dbReference>
<keyword evidence="2 4" id="KW-0472">Membrane</keyword>
<dbReference type="AlphaFoldDB" id="A0A160PDV2"/>
<dbReference type="PROSITE" id="PS51123">
    <property type="entry name" value="OMPA_2"/>
    <property type="match status" value="1"/>
</dbReference>
<name>A0A160PDV2_9HYPH</name>
<dbReference type="Proteomes" id="UP000218288">
    <property type="component" value="Chromosome"/>
</dbReference>
<dbReference type="PANTHER" id="PTHR30329:SF21">
    <property type="entry name" value="LIPOPROTEIN YIAD-RELATED"/>
    <property type="match status" value="1"/>
</dbReference>
<proteinExistence type="predicted"/>
<feature type="region of interest" description="Disordered" evidence="5">
    <location>
        <begin position="1"/>
        <end position="21"/>
    </location>
</feature>
<feature type="domain" description="OmpA-like" evidence="6">
    <location>
        <begin position="135"/>
        <end position="253"/>
    </location>
</feature>
<feature type="region of interest" description="Disordered" evidence="5">
    <location>
        <begin position="61"/>
        <end position="87"/>
    </location>
</feature>
<evidence type="ECO:0000313" key="8">
    <source>
        <dbReference type="Proteomes" id="UP000218288"/>
    </source>
</evidence>
<protein>
    <submittedName>
        <fullName evidence="7">OmpA/MotB domain-containing protein</fullName>
    </submittedName>
</protein>
<evidence type="ECO:0000256" key="3">
    <source>
        <dbReference type="ARBA" id="ARBA00023237"/>
    </source>
</evidence>
<dbReference type="InterPro" id="IPR006665">
    <property type="entry name" value="OmpA-like"/>
</dbReference>
<dbReference type="PANTHER" id="PTHR30329">
    <property type="entry name" value="STATOR ELEMENT OF FLAGELLAR MOTOR COMPLEX"/>
    <property type="match status" value="1"/>
</dbReference>
<dbReference type="InterPro" id="IPR006664">
    <property type="entry name" value="OMP_bac"/>
</dbReference>
<dbReference type="InterPro" id="IPR036737">
    <property type="entry name" value="OmpA-like_sf"/>
</dbReference>
<evidence type="ECO:0000256" key="4">
    <source>
        <dbReference type="PROSITE-ProRule" id="PRU00473"/>
    </source>
</evidence>
<dbReference type="InterPro" id="IPR050330">
    <property type="entry name" value="Bact_OuterMem_StrucFunc"/>
</dbReference>
<gene>
    <name evidence="7" type="ORF">MPPM_0825</name>
</gene>
<sequence>MGRGRGKARETETDAMGAIERSAPARGGTAVIDVATARLARLALMLAASAALALAPARANPLTEVPGTRPPAAEGEAGAEVPPARDEAAERAEAGAVNPSANAIIRSLAPFADGNPGRPAAPVAVSPGDGGPSLRVDPARSVDLTVFFAYDSARLTPEARIQLEPLGQALQARELSGHGFLIAGHTDAAGGLGYNRRLSLARARSVKAHLVETYGIDPRRLRIHGWGPVRPKDPSQPFARINRRVEVSLIAPAPSGALRFILPASERTCAADAPDDPRRRVTLDLDDFGAAPTPLPCTE</sequence>
<evidence type="ECO:0000313" key="7">
    <source>
        <dbReference type="EMBL" id="BAU89430.1"/>
    </source>
</evidence>
<feature type="compositionally biased region" description="Low complexity" evidence="5">
    <location>
        <begin position="66"/>
        <end position="82"/>
    </location>
</feature>
<evidence type="ECO:0000259" key="6">
    <source>
        <dbReference type="PROSITE" id="PS51123"/>
    </source>
</evidence>
<dbReference type="PRINTS" id="PR01021">
    <property type="entry name" value="OMPADOMAIN"/>
</dbReference>